<feature type="domain" description="ABC transporter" evidence="10">
    <location>
        <begin position="405"/>
        <end position="624"/>
    </location>
</feature>
<feature type="transmembrane region" description="Helical" evidence="9">
    <location>
        <begin position="936"/>
        <end position="959"/>
    </location>
</feature>
<evidence type="ECO:0000259" key="10">
    <source>
        <dbReference type="PROSITE" id="PS50893"/>
    </source>
</evidence>
<dbReference type="CDD" id="cd18580">
    <property type="entry name" value="ABC_6TM_ABCC_D2"/>
    <property type="match status" value="1"/>
</dbReference>
<feature type="domain" description="ABC transporter" evidence="10">
    <location>
        <begin position="1027"/>
        <end position="1255"/>
    </location>
</feature>
<feature type="transmembrane region" description="Helical" evidence="9">
    <location>
        <begin position="230"/>
        <end position="249"/>
    </location>
</feature>
<protein>
    <submittedName>
        <fullName evidence="12">Uncharacterized protein</fullName>
    </submittedName>
</protein>
<feature type="transmembrane region" description="Helical" evidence="9">
    <location>
        <begin position="827"/>
        <end position="847"/>
    </location>
</feature>
<dbReference type="EMBL" id="OV651815">
    <property type="protein sequence ID" value="CAH1108767.1"/>
    <property type="molecule type" value="Genomic_DNA"/>
</dbReference>
<dbReference type="Pfam" id="PF00005">
    <property type="entry name" value="ABC_tran"/>
    <property type="match status" value="2"/>
</dbReference>
<dbReference type="InterPro" id="IPR003593">
    <property type="entry name" value="AAA+_ATPase"/>
</dbReference>
<proteinExistence type="predicted"/>
<evidence type="ECO:0000259" key="11">
    <source>
        <dbReference type="PROSITE" id="PS50929"/>
    </source>
</evidence>
<dbReference type="FunFam" id="1.20.1560.10:FF:000014">
    <property type="entry name" value="Multidrug resistance-associated protein member 4"/>
    <property type="match status" value="1"/>
</dbReference>
<dbReference type="Proteomes" id="UP001153636">
    <property type="component" value="Chromosome 3"/>
</dbReference>
<accession>A0A9P0D1V2</accession>
<dbReference type="PANTHER" id="PTHR24223:SF448">
    <property type="entry name" value="FI20146P1-RELATED"/>
    <property type="match status" value="1"/>
</dbReference>
<dbReference type="InterPro" id="IPR017871">
    <property type="entry name" value="ABC_transporter-like_CS"/>
</dbReference>
<dbReference type="OrthoDB" id="6500128at2759"/>
<keyword evidence="13" id="KW-1185">Reference proteome</keyword>
<dbReference type="PROSITE" id="PS00211">
    <property type="entry name" value="ABC_TRANSPORTER_1"/>
    <property type="match status" value="2"/>
</dbReference>
<dbReference type="Pfam" id="PF00664">
    <property type="entry name" value="ABC_membrane"/>
    <property type="match status" value="2"/>
</dbReference>
<dbReference type="InterPro" id="IPR044746">
    <property type="entry name" value="ABCC_6TM_D1"/>
</dbReference>
<sequence>MDHCERVKRKQNPREKAKLFSKLSFAYTAGLFKKALNNDLEEKNVYEVIKCCNSKRCGDKLEKQWKIDNELPTPGSIYRLLWHRFGWRYLFIGLVDLFFKILSSVLEPLAISNIVDYFNKPTTLTQEEVYFWAAVLLGNNLIYTIYIHNCMLWAQRLGIEMRTAFSALLYRKALRLTPSAVSKITLGNIVTLITKDVQSFQLSIWMFNDMWNGTLQMCVNCYLLYSKIGWSSLIGIGIILSVLPLQVYLGKLISTYRYSTGKKTDERLQETQETLSTIKIIKMYTWESFFSNKINAARKEEAKKILISFHLKMVQIVLGILFSKLGFYILIMAYIRMGYNTNTALVFYISNMFKDLEYNLGGLIPYGMGRAAELFSAIKRINQVISAEELPPKIGSDQPTNNPFLELKDASVKINNNFVLSNVSFRVDSGLILVTGKVGSGKSSLLKAFLQDYPLCQGSIMSDGRISYASQDPWLFPSSIKQNIIFGERFDEKRYLEVVRVCALEYDLKLFDKGDETIVCDRGLNLSKGQQARINLARAVYKESEIYLLDDSLTSLDSQVQEYIFNECIKKFLKTKICVLVTQNVNQINAADSVVIMDDSNIKSFGSPNEKIIGEVNKVLTQENSEKSIDEEVQIKTKVSSDDEFDNEETNLLEETEQTNKKKVYAELIRKGKVSLGIYKEYLLYGGGTFILLLNMFFFTSAQGADSFSDYILAKWVDKQHTVQVLRNATLSDQGNITTNSTLSNLESESSLTIKLYSGSIFLLALLNLIRTFTVLELGRRASVNIHKTIIKKITNACMSFFDTHFLGNILNRFSNDFSNIDEQVPFVIFESLRVTFELGGILFIIVNIRKYFIVYAIVLFSVLLILRRLYLPTGRSLKRLEATTRSPMVGHINSSLEGLTTIRAYKMEKQLIDEFDRHQDLFTSAHYMWQCTTSAFGCAMDFFCAIFICCIVLSLVLFDTDISAGDVGLAISQVIALSGEVEWGVRQWADLESLMTSVERLLEYTQIKTEPKEGKEIANWPEKGAINYENVSLTYNDNEMVLKNLNFKVKPNEKIGIVGRTGAGKSSIISSIFRLYEVEGNIFIDGINIKVLALDFLRKKLAIIPQDPVLFSGTIRTNLDPFQEFSDEELWQALDKVNVKGIISDLNQNVKSHVSTFSSGQRQLISVARAILRKSKILILDEATANMDTETDAMLHKIINENFTDCSVITIAHRLETILHNDRVMVLDRGEIKEFDKPVILLKNKNGIFYKLVEQGGLLNYLS</sequence>
<dbReference type="GO" id="GO:0005524">
    <property type="term" value="F:ATP binding"/>
    <property type="evidence" value="ECO:0007669"/>
    <property type="project" value="UniProtKB-KW"/>
</dbReference>
<dbReference type="CDD" id="cd03244">
    <property type="entry name" value="ABCC_MRP_domain2"/>
    <property type="match status" value="1"/>
</dbReference>
<evidence type="ECO:0000256" key="1">
    <source>
        <dbReference type="ARBA" id="ARBA00004141"/>
    </source>
</evidence>
<organism evidence="12 13">
    <name type="scientific">Psylliodes chrysocephalus</name>
    <dbReference type="NCBI Taxonomy" id="3402493"/>
    <lineage>
        <taxon>Eukaryota</taxon>
        <taxon>Metazoa</taxon>
        <taxon>Ecdysozoa</taxon>
        <taxon>Arthropoda</taxon>
        <taxon>Hexapoda</taxon>
        <taxon>Insecta</taxon>
        <taxon>Pterygota</taxon>
        <taxon>Neoptera</taxon>
        <taxon>Endopterygota</taxon>
        <taxon>Coleoptera</taxon>
        <taxon>Polyphaga</taxon>
        <taxon>Cucujiformia</taxon>
        <taxon>Chrysomeloidea</taxon>
        <taxon>Chrysomelidae</taxon>
        <taxon>Galerucinae</taxon>
        <taxon>Alticini</taxon>
        <taxon>Psylliodes</taxon>
    </lineage>
</organism>
<dbReference type="FunFam" id="1.20.1560.10:FF:000006">
    <property type="entry name" value="ATP-binding cassette, sub-family C (CFTR/MRP), member 9"/>
    <property type="match status" value="1"/>
</dbReference>
<dbReference type="InterPro" id="IPR036640">
    <property type="entry name" value="ABC1_TM_sf"/>
</dbReference>
<dbReference type="GO" id="GO:0016887">
    <property type="term" value="F:ATP hydrolysis activity"/>
    <property type="evidence" value="ECO:0007669"/>
    <property type="project" value="InterPro"/>
</dbReference>
<evidence type="ECO:0000313" key="13">
    <source>
        <dbReference type="Proteomes" id="UP001153636"/>
    </source>
</evidence>
<keyword evidence="7 9" id="KW-1133">Transmembrane helix</keyword>
<feature type="transmembrane region" description="Helical" evidence="9">
    <location>
        <begin position="682"/>
        <end position="702"/>
    </location>
</feature>
<keyword evidence="2" id="KW-0813">Transport</keyword>
<feature type="transmembrane region" description="Helical" evidence="9">
    <location>
        <begin position="756"/>
        <end position="778"/>
    </location>
</feature>
<comment type="subcellular location">
    <subcellularLocation>
        <location evidence="1">Membrane</location>
        <topology evidence="1">Multi-pass membrane protein</topology>
    </subcellularLocation>
</comment>
<evidence type="ECO:0000256" key="3">
    <source>
        <dbReference type="ARBA" id="ARBA00022692"/>
    </source>
</evidence>
<dbReference type="PROSITE" id="PS50929">
    <property type="entry name" value="ABC_TM1F"/>
    <property type="match status" value="2"/>
</dbReference>
<evidence type="ECO:0000256" key="7">
    <source>
        <dbReference type="ARBA" id="ARBA00022989"/>
    </source>
</evidence>
<evidence type="ECO:0000256" key="6">
    <source>
        <dbReference type="ARBA" id="ARBA00022840"/>
    </source>
</evidence>
<dbReference type="CDD" id="cd18579">
    <property type="entry name" value="ABC_6TM_ABCC_D1"/>
    <property type="match status" value="1"/>
</dbReference>
<dbReference type="PROSITE" id="PS50893">
    <property type="entry name" value="ABC_TRANSPORTER_2"/>
    <property type="match status" value="2"/>
</dbReference>
<dbReference type="CDD" id="cd03250">
    <property type="entry name" value="ABCC_MRP_domain1"/>
    <property type="match status" value="1"/>
</dbReference>
<feature type="transmembrane region" description="Helical" evidence="9">
    <location>
        <begin position="131"/>
        <end position="154"/>
    </location>
</feature>
<feature type="domain" description="ABC transmembrane type-1" evidence="11">
    <location>
        <begin position="97"/>
        <end position="331"/>
    </location>
</feature>
<dbReference type="Gene3D" id="1.20.1560.10">
    <property type="entry name" value="ABC transporter type 1, transmembrane domain"/>
    <property type="match status" value="2"/>
</dbReference>
<dbReference type="Gene3D" id="3.40.50.300">
    <property type="entry name" value="P-loop containing nucleotide triphosphate hydrolases"/>
    <property type="match status" value="2"/>
</dbReference>
<keyword evidence="3 9" id="KW-0812">Transmembrane</keyword>
<reference evidence="12" key="1">
    <citation type="submission" date="2022-01" db="EMBL/GenBank/DDBJ databases">
        <authorList>
            <person name="King R."/>
        </authorList>
    </citation>
    <scope>NUCLEOTIDE SEQUENCE</scope>
</reference>
<dbReference type="FunFam" id="3.40.50.300:FF:000973">
    <property type="entry name" value="Multidrug resistance-associated protein 4"/>
    <property type="match status" value="1"/>
</dbReference>
<evidence type="ECO:0000256" key="2">
    <source>
        <dbReference type="ARBA" id="ARBA00022448"/>
    </source>
</evidence>
<dbReference type="InterPro" id="IPR027417">
    <property type="entry name" value="P-loop_NTPase"/>
</dbReference>
<dbReference type="GO" id="GO:0016020">
    <property type="term" value="C:membrane"/>
    <property type="evidence" value="ECO:0007669"/>
    <property type="project" value="UniProtKB-SubCell"/>
</dbReference>
<evidence type="ECO:0000256" key="4">
    <source>
        <dbReference type="ARBA" id="ARBA00022737"/>
    </source>
</evidence>
<dbReference type="InterPro" id="IPR044726">
    <property type="entry name" value="ABCC_6TM_D2"/>
</dbReference>
<feature type="transmembrane region" description="Helical" evidence="9">
    <location>
        <begin position="89"/>
        <end position="111"/>
    </location>
</feature>
<feature type="domain" description="ABC transmembrane type-1" evidence="11">
    <location>
        <begin position="735"/>
        <end position="994"/>
    </location>
</feature>
<keyword evidence="5" id="KW-0547">Nucleotide-binding</keyword>
<keyword evidence="8 9" id="KW-0472">Membrane</keyword>
<evidence type="ECO:0000256" key="9">
    <source>
        <dbReference type="SAM" id="Phobius"/>
    </source>
</evidence>
<feature type="transmembrane region" description="Helical" evidence="9">
    <location>
        <begin position="853"/>
        <end position="871"/>
    </location>
</feature>
<dbReference type="SUPFAM" id="SSF52540">
    <property type="entry name" value="P-loop containing nucleoside triphosphate hydrolases"/>
    <property type="match status" value="2"/>
</dbReference>
<dbReference type="InterPro" id="IPR011527">
    <property type="entry name" value="ABC1_TM_dom"/>
</dbReference>
<dbReference type="GO" id="GO:0140359">
    <property type="term" value="F:ABC-type transporter activity"/>
    <property type="evidence" value="ECO:0007669"/>
    <property type="project" value="InterPro"/>
</dbReference>
<dbReference type="InterPro" id="IPR003439">
    <property type="entry name" value="ABC_transporter-like_ATP-bd"/>
</dbReference>
<dbReference type="FunFam" id="3.40.50.300:FF:000163">
    <property type="entry name" value="Multidrug resistance-associated protein member 4"/>
    <property type="match status" value="1"/>
</dbReference>
<feature type="transmembrane region" description="Helical" evidence="9">
    <location>
        <begin position="313"/>
        <end position="335"/>
    </location>
</feature>
<dbReference type="SUPFAM" id="SSF90123">
    <property type="entry name" value="ABC transporter transmembrane region"/>
    <property type="match status" value="2"/>
</dbReference>
<keyword evidence="6" id="KW-0067">ATP-binding</keyword>
<evidence type="ECO:0000256" key="8">
    <source>
        <dbReference type="ARBA" id="ARBA00023136"/>
    </source>
</evidence>
<keyword evidence="4" id="KW-0677">Repeat</keyword>
<dbReference type="SMART" id="SM00382">
    <property type="entry name" value="AAA"/>
    <property type="match status" value="2"/>
</dbReference>
<dbReference type="PANTHER" id="PTHR24223">
    <property type="entry name" value="ATP-BINDING CASSETTE SUB-FAMILY C"/>
    <property type="match status" value="1"/>
</dbReference>
<evidence type="ECO:0000313" key="12">
    <source>
        <dbReference type="EMBL" id="CAH1108767.1"/>
    </source>
</evidence>
<evidence type="ECO:0000256" key="5">
    <source>
        <dbReference type="ARBA" id="ARBA00022741"/>
    </source>
</evidence>
<name>A0A9P0D1V2_9CUCU</name>
<dbReference type="InterPro" id="IPR050173">
    <property type="entry name" value="ABC_transporter_C-like"/>
</dbReference>
<gene>
    <name evidence="12" type="ORF">PSYICH_LOCUS9420</name>
</gene>
<dbReference type="AlphaFoldDB" id="A0A9P0D1V2"/>